<accession>A0AAN7TFQ1</accession>
<feature type="transmembrane region" description="Helical" evidence="2">
    <location>
        <begin position="144"/>
        <end position="170"/>
    </location>
</feature>
<feature type="transmembrane region" description="Helical" evidence="2">
    <location>
        <begin position="102"/>
        <end position="123"/>
    </location>
</feature>
<dbReference type="AlphaFoldDB" id="A0AAN7TFQ1"/>
<evidence type="ECO:0000256" key="1">
    <source>
        <dbReference type="SAM" id="MobiDB-lite"/>
    </source>
</evidence>
<feature type="transmembrane region" description="Helical" evidence="2">
    <location>
        <begin position="182"/>
        <end position="202"/>
    </location>
</feature>
<gene>
    <name evidence="3" type="ORF">LTR62_002405</name>
</gene>
<organism evidence="3 4">
    <name type="scientific">Meristemomyces frigidus</name>
    <dbReference type="NCBI Taxonomy" id="1508187"/>
    <lineage>
        <taxon>Eukaryota</taxon>
        <taxon>Fungi</taxon>
        <taxon>Dikarya</taxon>
        <taxon>Ascomycota</taxon>
        <taxon>Pezizomycotina</taxon>
        <taxon>Dothideomycetes</taxon>
        <taxon>Dothideomycetidae</taxon>
        <taxon>Mycosphaerellales</taxon>
        <taxon>Teratosphaeriaceae</taxon>
        <taxon>Meristemomyces</taxon>
    </lineage>
</organism>
<feature type="transmembrane region" description="Helical" evidence="2">
    <location>
        <begin position="73"/>
        <end position="96"/>
    </location>
</feature>
<proteinExistence type="predicted"/>
<name>A0AAN7TFQ1_9PEZI</name>
<evidence type="ECO:0000313" key="3">
    <source>
        <dbReference type="EMBL" id="KAK5114470.1"/>
    </source>
</evidence>
<keyword evidence="2" id="KW-1133">Transmembrane helix</keyword>
<evidence type="ECO:0000256" key="2">
    <source>
        <dbReference type="SAM" id="Phobius"/>
    </source>
</evidence>
<comment type="caution">
    <text evidence="3">The sequence shown here is derived from an EMBL/GenBank/DDBJ whole genome shotgun (WGS) entry which is preliminary data.</text>
</comment>
<keyword evidence="2" id="KW-0472">Membrane</keyword>
<feature type="region of interest" description="Disordered" evidence="1">
    <location>
        <begin position="1"/>
        <end position="52"/>
    </location>
</feature>
<dbReference type="Proteomes" id="UP001310890">
    <property type="component" value="Unassembled WGS sequence"/>
</dbReference>
<dbReference type="EMBL" id="JAVRRL010000017">
    <property type="protein sequence ID" value="KAK5114470.1"/>
    <property type="molecule type" value="Genomic_DNA"/>
</dbReference>
<keyword evidence="2" id="KW-0812">Transmembrane</keyword>
<reference evidence="3" key="1">
    <citation type="submission" date="2023-08" db="EMBL/GenBank/DDBJ databases">
        <title>Black Yeasts Isolated from many extreme environments.</title>
        <authorList>
            <person name="Coleine C."/>
            <person name="Stajich J.E."/>
            <person name="Selbmann L."/>
        </authorList>
    </citation>
    <scope>NUCLEOTIDE SEQUENCE</scope>
    <source>
        <strain evidence="3">CCFEE 5401</strain>
    </source>
</reference>
<sequence length="249" mass="28385">MAEAAAPIERRNGAPPLPAALSEDNRHNIYPDPNKPLDPGDPHGLGETPEQHAAHASIATRKLWGMDRRQENYLFYVWMISSLCLLIAAAVIGRYYRTWHPAFIGVMTAFMVTHWAGWLQTAVGMAQRASWVREEADLETRKQYLYLAVRLNRLMLPTAIIGLSTFIPGYVDRDDTPHDLPYWLLFLLIFIWNAVFSVMNAYNNITWESDRLEFEGGEQPFRITKLAILGLPSPKEKFSSGKQREGKEI</sequence>
<evidence type="ECO:0000313" key="4">
    <source>
        <dbReference type="Proteomes" id="UP001310890"/>
    </source>
</evidence>
<protein>
    <submittedName>
        <fullName evidence="3">Uncharacterized protein</fullName>
    </submittedName>
</protein>